<dbReference type="InterPro" id="IPR011701">
    <property type="entry name" value="MFS"/>
</dbReference>
<organism evidence="8">
    <name type="scientific">Schistocephalus solidus</name>
    <name type="common">Tapeworm</name>
    <dbReference type="NCBI Taxonomy" id="70667"/>
    <lineage>
        <taxon>Eukaryota</taxon>
        <taxon>Metazoa</taxon>
        <taxon>Spiralia</taxon>
        <taxon>Lophotrochozoa</taxon>
        <taxon>Platyhelminthes</taxon>
        <taxon>Cestoda</taxon>
        <taxon>Eucestoda</taxon>
        <taxon>Diphyllobothriidea</taxon>
        <taxon>Diphyllobothriidae</taxon>
        <taxon>Schistocephalus</taxon>
    </lineage>
</organism>
<dbReference type="PANTHER" id="PTHR43385:SF1">
    <property type="entry name" value="RIBOFLAVIN TRANSPORTER RIBJ"/>
    <property type="match status" value="1"/>
</dbReference>
<dbReference type="PANTHER" id="PTHR43385">
    <property type="entry name" value="RIBOFLAVIN TRANSPORTER RIBJ"/>
    <property type="match status" value="1"/>
</dbReference>
<reference evidence="8" key="1">
    <citation type="submission" date="2016-01" db="EMBL/GenBank/DDBJ databases">
        <title>Reference transcriptome for the parasite Schistocephalus solidus: insights into the molecular evolution of parasitism.</title>
        <authorList>
            <person name="Hebert F.O."/>
            <person name="Grambauer S."/>
            <person name="Barber I."/>
            <person name="Landry C.R."/>
            <person name="Aubin-Horth N."/>
        </authorList>
    </citation>
    <scope>NUCLEOTIDE SEQUENCE</scope>
</reference>
<evidence type="ECO:0000256" key="6">
    <source>
        <dbReference type="SAM" id="Phobius"/>
    </source>
</evidence>
<evidence type="ECO:0000256" key="4">
    <source>
        <dbReference type="ARBA" id="ARBA00022989"/>
    </source>
</evidence>
<dbReference type="InterPro" id="IPR020846">
    <property type="entry name" value="MFS_dom"/>
</dbReference>
<evidence type="ECO:0000256" key="5">
    <source>
        <dbReference type="ARBA" id="ARBA00023136"/>
    </source>
</evidence>
<dbReference type="PROSITE" id="PS50850">
    <property type="entry name" value="MFS"/>
    <property type="match status" value="1"/>
</dbReference>
<feature type="transmembrane region" description="Helical" evidence="6">
    <location>
        <begin position="191"/>
        <end position="212"/>
    </location>
</feature>
<dbReference type="SUPFAM" id="SSF103473">
    <property type="entry name" value="MFS general substrate transporter"/>
    <property type="match status" value="1"/>
</dbReference>
<dbReference type="InterPro" id="IPR036259">
    <property type="entry name" value="MFS_trans_sf"/>
</dbReference>
<proteinExistence type="predicted"/>
<evidence type="ECO:0000256" key="1">
    <source>
        <dbReference type="ARBA" id="ARBA00004141"/>
    </source>
</evidence>
<keyword evidence="4 6" id="KW-1133">Transmembrane helix</keyword>
<keyword evidence="2" id="KW-0813">Transport</keyword>
<evidence type="ECO:0000259" key="7">
    <source>
        <dbReference type="PROSITE" id="PS50850"/>
    </source>
</evidence>
<feature type="transmembrane region" description="Helical" evidence="6">
    <location>
        <begin position="420"/>
        <end position="441"/>
    </location>
</feature>
<keyword evidence="3 6" id="KW-0812">Transmembrane</keyword>
<keyword evidence="5 6" id="KW-0472">Membrane</keyword>
<feature type="transmembrane region" description="Helical" evidence="6">
    <location>
        <begin position="356"/>
        <end position="377"/>
    </location>
</feature>
<feature type="transmembrane region" description="Helical" evidence="6">
    <location>
        <begin position="264"/>
        <end position="285"/>
    </location>
</feature>
<gene>
    <name evidence="8" type="primary">MOT9</name>
    <name evidence="8" type="ORF">TR161681</name>
</gene>
<evidence type="ECO:0000256" key="3">
    <source>
        <dbReference type="ARBA" id="ARBA00022692"/>
    </source>
</evidence>
<feature type="transmembrane region" description="Helical" evidence="6">
    <location>
        <begin position="297"/>
        <end position="317"/>
    </location>
</feature>
<protein>
    <submittedName>
        <fullName evidence="8">Monocarboxylate transporter 9</fullName>
    </submittedName>
</protein>
<feature type="transmembrane region" description="Helical" evidence="6">
    <location>
        <begin position="9"/>
        <end position="29"/>
    </location>
</feature>
<dbReference type="Pfam" id="PF07690">
    <property type="entry name" value="MFS_1"/>
    <property type="match status" value="1"/>
</dbReference>
<feature type="transmembrane region" description="Helical" evidence="6">
    <location>
        <begin position="56"/>
        <end position="78"/>
    </location>
</feature>
<name>A0A0X3NKS9_SCHSO</name>
<feature type="transmembrane region" description="Helical" evidence="6">
    <location>
        <begin position="389"/>
        <end position="414"/>
    </location>
</feature>
<dbReference type="GO" id="GO:0022857">
    <property type="term" value="F:transmembrane transporter activity"/>
    <property type="evidence" value="ECO:0007669"/>
    <property type="project" value="InterPro"/>
</dbReference>
<dbReference type="GO" id="GO:0016020">
    <property type="term" value="C:membrane"/>
    <property type="evidence" value="ECO:0007669"/>
    <property type="project" value="UniProtKB-SubCell"/>
</dbReference>
<comment type="subcellular location">
    <subcellularLocation>
        <location evidence="1">Membrane</location>
        <topology evidence="1">Multi-pass membrane protein</topology>
    </subcellularLocation>
</comment>
<dbReference type="AlphaFoldDB" id="A0A0X3NKS9"/>
<dbReference type="InterPro" id="IPR052983">
    <property type="entry name" value="MFS_Riboflavin_Transporter"/>
</dbReference>
<feature type="transmembrane region" description="Helical" evidence="6">
    <location>
        <begin position="110"/>
        <end position="132"/>
    </location>
</feature>
<feature type="transmembrane region" description="Helical" evidence="6">
    <location>
        <begin position="85"/>
        <end position="104"/>
    </location>
</feature>
<dbReference type="EMBL" id="GEEE01023132">
    <property type="protein sequence ID" value="JAP40093.1"/>
    <property type="molecule type" value="Transcribed_RNA"/>
</dbReference>
<feature type="transmembrane region" description="Helical" evidence="6">
    <location>
        <begin position="324"/>
        <end position="344"/>
    </location>
</feature>
<feature type="transmembrane region" description="Helical" evidence="6">
    <location>
        <begin position="144"/>
        <end position="163"/>
    </location>
</feature>
<sequence>MLGFQKDNFCAFLAIFGSMLIILTFGNFYSVGNMSPYIISYLHEIVDKNIGNNQAVWLSAASLAVQGLCMPFAGMLAMNIGFRTLMISSCFLFSGGILLSALTIKIGYVAFLSTYAIMVGLGIGASYGILLANCASWTREHQGLILGVCACAYGAGAIIMTPIQTTIINPTNIAIINDTAYFTDEALLQRVPFSFLYFGGPIAAMQFIGCFLSRPKPNKGVDVQENLTLQISAAGPHADSDSLEAEGAANTHLTPYEVIRTCDFILLWISLLLTIIPVILITSLYKIIGQLHIRDDQFLMVVGTIAATFNTFGRPVWGRIGDMFSYKIPLITTFLIWSVSYVVLPFLGCIEHAGRYLFGVCVVTMFICFSGVFVLSMCAISEIFGPRHFALAFGLVSTAVTPGSLITAVVISQMDLTHHVVYICLVCAFFTLIAAVLTAFLSCKCGPSRRCQCRCRCFKGLKKKGDEEDEEEAKEAESAV</sequence>
<evidence type="ECO:0000313" key="8">
    <source>
        <dbReference type="EMBL" id="JAP40093.1"/>
    </source>
</evidence>
<feature type="domain" description="Major facilitator superfamily (MFS) profile" evidence="7">
    <location>
        <begin position="19"/>
        <end position="446"/>
    </location>
</feature>
<evidence type="ECO:0000256" key="2">
    <source>
        <dbReference type="ARBA" id="ARBA00022448"/>
    </source>
</evidence>
<dbReference type="Gene3D" id="1.20.1250.20">
    <property type="entry name" value="MFS general substrate transporter like domains"/>
    <property type="match status" value="2"/>
</dbReference>
<accession>A0A0X3NKS9</accession>